<sequence length="309" mass="34140">QTYKISRGSNTFFPSLYILGQGEIENVSEDTCQLVRALGHCHPSITQAATRQMELLNANSHFLHDNIVQYADRLAATLPDKLRVFYFVNSGSEANDLALRFSHITQKQPLFCFLFIWGVFVSDEVQTGFGHVGSHFWAFQLQGDDFSPDIVTMGKPMGNGHPLACVATTTEIAGAFTANGVEYFNTFGGNPVSCAIGLAVLDVIEKEDLNYTIYGFVFTLGSGVGLFVGLDMVTDKEQRTPATDTAAQIVRRLKEECICVSTDGPWENIVKFKPPMCFSMEDADLVADRIHHILTDMESSHQKLDSGDF</sequence>
<dbReference type="PANTHER" id="PTHR45688:SF6">
    <property type="entry name" value="5-PHOSPHOHYDROXY-L-LYSINE PHOSPHO-LYASE"/>
    <property type="match status" value="1"/>
</dbReference>
<dbReference type="Pfam" id="PF00202">
    <property type="entry name" value="Aminotran_3"/>
    <property type="match status" value="2"/>
</dbReference>
<evidence type="ECO:0000256" key="5">
    <source>
        <dbReference type="SAM" id="Phobius"/>
    </source>
</evidence>
<dbReference type="InterPro" id="IPR015421">
    <property type="entry name" value="PyrdxlP-dep_Trfase_major"/>
</dbReference>
<dbReference type="Ensembl" id="ENSHHUT00000030423.1">
    <property type="protein sequence ID" value="ENSHHUP00000029206.1"/>
    <property type="gene ID" value="ENSHHUG00000018548.1"/>
</dbReference>
<accession>A0A4W5LSI3</accession>
<reference evidence="6" key="3">
    <citation type="submission" date="2025-09" db="UniProtKB">
        <authorList>
            <consortium name="Ensembl"/>
        </authorList>
    </citation>
    <scope>IDENTIFICATION</scope>
</reference>
<keyword evidence="5" id="KW-1133">Transmembrane helix</keyword>
<proteinExistence type="inferred from homology"/>
<dbReference type="PANTHER" id="PTHR45688">
    <property type="match status" value="1"/>
</dbReference>
<evidence type="ECO:0000313" key="6">
    <source>
        <dbReference type="Ensembl" id="ENSHHUP00000029206.1"/>
    </source>
</evidence>
<dbReference type="GO" id="GO:0030170">
    <property type="term" value="F:pyridoxal phosphate binding"/>
    <property type="evidence" value="ECO:0007669"/>
    <property type="project" value="InterPro"/>
</dbReference>
<reference evidence="7" key="1">
    <citation type="submission" date="2018-06" db="EMBL/GenBank/DDBJ databases">
        <title>Genome assembly of Danube salmon.</title>
        <authorList>
            <person name="Macqueen D.J."/>
            <person name="Gundappa M.K."/>
        </authorList>
    </citation>
    <scope>NUCLEOTIDE SEQUENCE [LARGE SCALE GENOMIC DNA]</scope>
</reference>
<evidence type="ECO:0000256" key="1">
    <source>
        <dbReference type="ARBA" id="ARBA00001933"/>
    </source>
</evidence>
<comment type="cofactor">
    <cofactor evidence="1">
        <name>pyridoxal 5'-phosphate</name>
        <dbReference type="ChEBI" id="CHEBI:597326"/>
    </cofactor>
</comment>
<name>A0A4W5LSI3_9TELE</name>
<evidence type="ECO:0000256" key="3">
    <source>
        <dbReference type="ARBA" id="ARBA00022898"/>
    </source>
</evidence>
<evidence type="ECO:0000256" key="2">
    <source>
        <dbReference type="ARBA" id="ARBA00008954"/>
    </source>
</evidence>
<feature type="transmembrane region" description="Helical" evidence="5">
    <location>
        <begin position="211"/>
        <end position="230"/>
    </location>
</feature>
<organism evidence="6 7">
    <name type="scientific">Hucho hucho</name>
    <name type="common">huchen</name>
    <dbReference type="NCBI Taxonomy" id="62062"/>
    <lineage>
        <taxon>Eukaryota</taxon>
        <taxon>Metazoa</taxon>
        <taxon>Chordata</taxon>
        <taxon>Craniata</taxon>
        <taxon>Vertebrata</taxon>
        <taxon>Euteleostomi</taxon>
        <taxon>Actinopterygii</taxon>
        <taxon>Neopterygii</taxon>
        <taxon>Teleostei</taxon>
        <taxon>Protacanthopterygii</taxon>
        <taxon>Salmoniformes</taxon>
        <taxon>Salmonidae</taxon>
        <taxon>Salmoninae</taxon>
        <taxon>Hucho</taxon>
    </lineage>
</organism>
<protein>
    <submittedName>
        <fullName evidence="6">5-phosphohydroxy-L-lysine phospho-lyase</fullName>
    </submittedName>
</protein>
<dbReference type="InterPro" id="IPR049704">
    <property type="entry name" value="Aminotrans_3_PPA_site"/>
</dbReference>
<comment type="similarity">
    <text evidence="2 4">Belongs to the class-III pyridoxal-phosphate-dependent aminotransferase family.</text>
</comment>
<dbReference type="InterPro" id="IPR015424">
    <property type="entry name" value="PyrdxlP-dep_Trfase"/>
</dbReference>
<dbReference type="Proteomes" id="UP000314982">
    <property type="component" value="Unassembled WGS sequence"/>
</dbReference>
<dbReference type="AlphaFoldDB" id="A0A4W5LSI3"/>
<dbReference type="GO" id="GO:0005739">
    <property type="term" value="C:mitochondrion"/>
    <property type="evidence" value="ECO:0007669"/>
    <property type="project" value="TreeGrafter"/>
</dbReference>
<dbReference type="Gene3D" id="3.40.640.10">
    <property type="entry name" value="Type I PLP-dependent aspartate aminotransferase-like (Major domain)"/>
    <property type="match status" value="2"/>
</dbReference>
<evidence type="ECO:0000256" key="4">
    <source>
        <dbReference type="RuleBase" id="RU003560"/>
    </source>
</evidence>
<dbReference type="GeneTree" id="ENSGT00940000159222"/>
<dbReference type="GO" id="GO:0008483">
    <property type="term" value="F:transaminase activity"/>
    <property type="evidence" value="ECO:0007669"/>
    <property type="project" value="InterPro"/>
</dbReference>
<dbReference type="Gene3D" id="3.90.1150.10">
    <property type="entry name" value="Aspartate Aminotransferase, domain 1"/>
    <property type="match status" value="1"/>
</dbReference>
<dbReference type="InterPro" id="IPR005814">
    <property type="entry name" value="Aminotrans_3"/>
</dbReference>
<dbReference type="PROSITE" id="PS00600">
    <property type="entry name" value="AA_TRANSFER_CLASS_3"/>
    <property type="match status" value="1"/>
</dbReference>
<evidence type="ECO:0000313" key="7">
    <source>
        <dbReference type="Proteomes" id="UP000314982"/>
    </source>
</evidence>
<keyword evidence="3 4" id="KW-0663">Pyridoxal phosphate</keyword>
<dbReference type="InterPro" id="IPR015422">
    <property type="entry name" value="PyrdxlP-dep_Trfase_small"/>
</dbReference>
<dbReference type="SUPFAM" id="SSF53383">
    <property type="entry name" value="PLP-dependent transferases"/>
    <property type="match status" value="1"/>
</dbReference>
<keyword evidence="7" id="KW-1185">Reference proteome</keyword>
<reference evidence="6" key="2">
    <citation type="submission" date="2025-08" db="UniProtKB">
        <authorList>
            <consortium name="Ensembl"/>
        </authorList>
    </citation>
    <scope>IDENTIFICATION</scope>
</reference>
<keyword evidence="5" id="KW-0472">Membrane</keyword>
<keyword evidence="5" id="KW-0812">Transmembrane</keyword>